<protein>
    <submittedName>
        <fullName evidence="2">Uncharacterized protein</fullName>
    </submittedName>
</protein>
<feature type="compositionally biased region" description="Polar residues" evidence="1">
    <location>
        <begin position="9"/>
        <end position="20"/>
    </location>
</feature>
<name>A0AAV6KC78_9ERIC</name>
<keyword evidence="3" id="KW-1185">Reference proteome</keyword>
<feature type="region of interest" description="Disordered" evidence="1">
    <location>
        <begin position="1"/>
        <end position="56"/>
    </location>
</feature>
<comment type="caution">
    <text evidence="2">The sequence shown here is derived from an EMBL/GenBank/DDBJ whole genome shotgun (WGS) entry which is preliminary data.</text>
</comment>
<dbReference type="Proteomes" id="UP000823749">
    <property type="component" value="Chromosome 5"/>
</dbReference>
<evidence type="ECO:0000313" key="2">
    <source>
        <dbReference type="EMBL" id="KAG5549919.1"/>
    </source>
</evidence>
<evidence type="ECO:0000313" key="3">
    <source>
        <dbReference type="Proteomes" id="UP000823749"/>
    </source>
</evidence>
<evidence type="ECO:0000256" key="1">
    <source>
        <dbReference type="SAM" id="MobiDB-lite"/>
    </source>
</evidence>
<feature type="compositionally biased region" description="Low complexity" evidence="1">
    <location>
        <begin position="41"/>
        <end position="54"/>
    </location>
</feature>
<dbReference type="EMBL" id="JACTNZ010000005">
    <property type="protein sequence ID" value="KAG5549919.1"/>
    <property type="molecule type" value="Genomic_DNA"/>
</dbReference>
<gene>
    <name evidence="2" type="ORF">RHGRI_015029</name>
</gene>
<accession>A0AAV6KC78</accession>
<proteinExistence type="predicted"/>
<reference evidence="2" key="1">
    <citation type="submission" date="2020-08" db="EMBL/GenBank/DDBJ databases">
        <title>Plant Genome Project.</title>
        <authorList>
            <person name="Zhang R.-G."/>
        </authorList>
    </citation>
    <scope>NUCLEOTIDE SEQUENCE</scope>
    <source>
        <strain evidence="2">WSP0</strain>
        <tissue evidence="2">Leaf</tissue>
    </source>
</reference>
<dbReference type="AlphaFoldDB" id="A0AAV6KC78"/>
<sequence>MTAHAKLGSQDQAQQGSGPTNALALPGNTNLKSQPLTHAKSGSQDQGQQGSGPSKGLALPGVLNYFPLSFFEFDVKIISL</sequence>
<organism evidence="2 3">
    <name type="scientific">Rhododendron griersonianum</name>
    <dbReference type="NCBI Taxonomy" id="479676"/>
    <lineage>
        <taxon>Eukaryota</taxon>
        <taxon>Viridiplantae</taxon>
        <taxon>Streptophyta</taxon>
        <taxon>Embryophyta</taxon>
        <taxon>Tracheophyta</taxon>
        <taxon>Spermatophyta</taxon>
        <taxon>Magnoliopsida</taxon>
        <taxon>eudicotyledons</taxon>
        <taxon>Gunneridae</taxon>
        <taxon>Pentapetalae</taxon>
        <taxon>asterids</taxon>
        <taxon>Ericales</taxon>
        <taxon>Ericaceae</taxon>
        <taxon>Ericoideae</taxon>
        <taxon>Rhodoreae</taxon>
        <taxon>Rhododendron</taxon>
    </lineage>
</organism>
<feature type="compositionally biased region" description="Polar residues" evidence="1">
    <location>
        <begin position="27"/>
        <end position="36"/>
    </location>
</feature>